<name>A0A0L6U8I6_9BASI</name>
<dbReference type="Proteomes" id="UP000037035">
    <property type="component" value="Unassembled WGS sequence"/>
</dbReference>
<sequence>FVFYQFMDSAKRELWRSICHWAPYVYQKSTLNLKEYLKEPSQKIDIFLHHVIKMSLQWVNKPKFLMLIHLPHSIRQFAYCEKASVHSNRHRPGHYLAITFANHECMQAVLSDMFKAPIIKQSMVYNEDIDKLKVYPQKSHQKLDSASKLPTPKNLQESYPKKN</sequence>
<dbReference type="PANTHER" id="PTHR31912:SF34">
    <property type="entry name" value="NOTOCHORD-RELATED PROTEIN"/>
    <property type="match status" value="1"/>
</dbReference>
<evidence type="ECO:0000256" key="1">
    <source>
        <dbReference type="SAM" id="MobiDB-lite"/>
    </source>
</evidence>
<proteinExistence type="predicted"/>
<organism evidence="2 3">
    <name type="scientific">Puccinia sorghi</name>
    <dbReference type="NCBI Taxonomy" id="27349"/>
    <lineage>
        <taxon>Eukaryota</taxon>
        <taxon>Fungi</taxon>
        <taxon>Dikarya</taxon>
        <taxon>Basidiomycota</taxon>
        <taxon>Pucciniomycotina</taxon>
        <taxon>Pucciniomycetes</taxon>
        <taxon>Pucciniales</taxon>
        <taxon>Pucciniaceae</taxon>
        <taxon>Puccinia</taxon>
    </lineage>
</organism>
<feature type="region of interest" description="Disordered" evidence="1">
    <location>
        <begin position="140"/>
        <end position="163"/>
    </location>
</feature>
<reference evidence="2 3" key="1">
    <citation type="submission" date="2015-08" db="EMBL/GenBank/DDBJ databases">
        <title>Next Generation Sequencing and Analysis of the Genome of Puccinia sorghi L Schw, the Causal Agent of Maize Common Rust.</title>
        <authorList>
            <person name="Rochi L."/>
            <person name="Burguener G."/>
            <person name="Darino M."/>
            <person name="Turjanski A."/>
            <person name="Kreff E."/>
            <person name="Dieguez M.J."/>
            <person name="Sacco F."/>
        </authorList>
    </citation>
    <scope>NUCLEOTIDE SEQUENCE [LARGE SCALE GENOMIC DNA]</scope>
    <source>
        <strain evidence="2 3">RO10H11247</strain>
    </source>
</reference>
<evidence type="ECO:0000313" key="3">
    <source>
        <dbReference type="Proteomes" id="UP000037035"/>
    </source>
</evidence>
<accession>A0A0L6U8I6</accession>
<dbReference type="AlphaFoldDB" id="A0A0L6U8I6"/>
<dbReference type="EMBL" id="LAVV01014597">
    <property type="protein sequence ID" value="KNZ44617.1"/>
    <property type="molecule type" value="Genomic_DNA"/>
</dbReference>
<keyword evidence="3" id="KW-1185">Reference proteome</keyword>
<dbReference type="PANTHER" id="PTHR31912">
    <property type="entry name" value="IP13529P"/>
    <property type="match status" value="1"/>
</dbReference>
<evidence type="ECO:0000313" key="2">
    <source>
        <dbReference type="EMBL" id="KNZ44617.1"/>
    </source>
</evidence>
<protein>
    <submittedName>
        <fullName evidence="2">Uncharacterized protein</fullName>
    </submittedName>
</protein>
<comment type="caution">
    <text evidence="2">The sequence shown here is derived from an EMBL/GenBank/DDBJ whole genome shotgun (WGS) entry which is preliminary data.</text>
</comment>
<dbReference type="OrthoDB" id="2506088at2759"/>
<dbReference type="VEuPathDB" id="FungiDB:VP01_8994g1"/>
<feature type="non-terminal residue" evidence="2">
    <location>
        <position position="1"/>
    </location>
</feature>
<gene>
    <name evidence="2" type="ORF">VP01_8994g1</name>
</gene>